<feature type="transmembrane region" description="Helical" evidence="6">
    <location>
        <begin position="66"/>
        <end position="91"/>
    </location>
</feature>
<evidence type="ECO:0000256" key="4">
    <source>
        <dbReference type="ARBA" id="ARBA00022989"/>
    </source>
</evidence>
<dbReference type="Gene3D" id="1.10.3730.20">
    <property type="match status" value="1"/>
</dbReference>
<evidence type="ECO:0000256" key="1">
    <source>
        <dbReference type="ARBA" id="ARBA00004141"/>
    </source>
</evidence>
<feature type="domain" description="EamA" evidence="7">
    <location>
        <begin position="156"/>
        <end position="292"/>
    </location>
</feature>
<feature type="transmembrane region" description="Helical" evidence="6">
    <location>
        <begin position="122"/>
        <end position="139"/>
    </location>
</feature>
<dbReference type="SUPFAM" id="SSF103481">
    <property type="entry name" value="Multidrug resistance efflux transporter EmrE"/>
    <property type="match status" value="2"/>
</dbReference>
<reference evidence="8" key="1">
    <citation type="submission" date="2022-08" db="EMBL/GenBank/DDBJ databases">
        <authorList>
            <person name="Volokhov D.V."/>
            <person name="Furtak V.A."/>
            <person name="Zagorodnyaya T.A."/>
        </authorList>
    </citation>
    <scope>NUCLEOTIDE SEQUENCE</scope>
    <source>
        <strain evidence="8">CSL10203-ORH2</strain>
    </source>
</reference>
<evidence type="ECO:0000313" key="8">
    <source>
        <dbReference type="EMBL" id="MCS4533788.1"/>
    </source>
</evidence>
<dbReference type="InterPro" id="IPR037185">
    <property type="entry name" value="EmrE-like"/>
</dbReference>
<accession>A0ABT2FC59</accession>
<gene>
    <name evidence="8" type="ORF">NXS09_05660</name>
</gene>
<evidence type="ECO:0000259" key="7">
    <source>
        <dbReference type="Pfam" id="PF00892"/>
    </source>
</evidence>
<evidence type="ECO:0000256" key="6">
    <source>
        <dbReference type="SAM" id="Phobius"/>
    </source>
</evidence>
<protein>
    <submittedName>
        <fullName evidence="8">DMT family transporter</fullName>
    </submittedName>
</protein>
<proteinExistence type="inferred from homology"/>
<feature type="transmembrane region" description="Helical" evidence="6">
    <location>
        <begin position="219"/>
        <end position="239"/>
    </location>
</feature>
<feature type="transmembrane region" description="Helical" evidence="6">
    <location>
        <begin position="187"/>
        <end position="207"/>
    </location>
</feature>
<evidence type="ECO:0000256" key="3">
    <source>
        <dbReference type="ARBA" id="ARBA00022692"/>
    </source>
</evidence>
<feature type="transmembrane region" description="Helical" evidence="6">
    <location>
        <begin position="97"/>
        <end position="115"/>
    </location>
</feature>
<keyword evidence="3 6" id="KW-0812">Transmembrane</keyword>
<comment type="similarity">
    <text evidence="2">Belongs to the EamA transporter family.</text>
</comment>
<feature type="transmembrane region" description="Helical" evidence="6">
    <location>
        <begin position="37"/>
        <end position="54"/>
    </location>
</feature>
<comment type="subcellular location">
    <subcellularLocation>
        <location evidence="1">Membrane</location>
        <topology evidence="1">Multi-pass membrane protein</topology>
    </subcellularLocation>
</comment>
<evidence type="ECO:0000256" key="2">
    <source>
        <dbReference type="ARBA" id="ARBA00007362"/>
    </source>
</evidence>
<comment type="caution">
    <text evidence="8">The sequence shown here is derived from an EMBL/GenBank/DDBJ whole genome shotgun (WGS) entry which is preliminary data.</text>
</comment>
<keyword evidence="5 6" id="KW-0472">Membrane</keyword>
<dbReference type="PANTHER" id="PTHR32322:SF2">
    <property type="entry name" value="EAMA DOMAIN-CONTAINING PROTEIN"/>
    <property type="match status" value="1"/>
</dbReference>
<feature type="transmembrane region" description="Helical" evidence="6">
    <location>
        <begin position="159"/>
        <end position="175"/>
    </location>
</feature>
<feature type="domain" description="EamA" evidence="7">
    <location>
        <begin position="10"/>
        <end position="138"/>
    </location>
</feature>
<dbReference type="EMBL" id="JANUXW010000003">
    <property type="protein sequence ID" value="MCS4533788.1"/>
    <property type="molecule type" value="Genomic_DNA"/>
</dbReference>
<dbReference type="InterPro" id="IPR050638">
    <property type="entry name" value="AA-Vitamin_Transporters"/>
</dbReference>
<feature type="transmembrane region" description="Helical" evidence="6">
    <location>
        <begin position="251"/>
        <end position="268"/>
    </location>
</feature>
<organism evidence="8 9">
    <name type="scientific">Neisseria montereyensis</name>
    <dbReference type="NCBI Taxonomy" id="2973938"/>
    <lineage>
        <taxon>Bacteria</taxon>
        <taxon>Pseudomonadati</taxon>
        <taxon>Pseudomonadota</taxon>
        <taxon>Betaproteobacteria</taxon>
        <taxon>Neisseriales</taxon>
        <taxon>Neisseriaceae</taxon>
        <taxon>Neisseria</taxon>
    </lineage>
</organism>
<dbReference type="RefSeq" id="WP_259291583.1">
    <property type="nucleotide sequence ID" value="NZ_JANUXW010000003.1"/>
</dbReference>
<feature type="transmembrane region" description="Helical" evidence="6">
    <location>
        <begin position="274"/>
        <end position="291"/>
    </location>
</feature>
<dbReference type="Proteomes" id="UP001166947">
    <property type="component" value="Unassembled WGS sequence"/>
</dbReference>
<reference evidence="8" key="2">
    <citation type="journal article" date="2023" name="Curr. Microbiol.">
        <title>Neisseria montereyensis sp. nov., Isolated from Oropharynx of California Sea Lion (Zalophus californianus): Genomic, Phylogenetic, and Phenotypic Study.</title>
        <authorList>
            <person name="Volokhov D.V."/>
            <person name="Zagorodnyaya T.A."/>
            <person name="Furtak V.A."/>
            <person name="Nattanmai G."/>
            <person name="Randall L."/>
            <person name="Jose S."/>
            <person name="Gao Y."/>
            <person name="Gulland F.M."/>
            <person name="Eisenberg T."/>
            <person name="Delmonte P."/>
            <person name="Blom J."/>
            <person name="Mitchell K.K."/>
        </authorList>
    </citation>
    <scope>NUCLEOTIDE SEQUENCE</scope>
    <source>
        <strain evidence="8">CSL10203-ORH2</strain>
    </source>
</reference>
<keyword evidence="4 6" id="KW-1133">Transmembrane helix</keyword>
<dbReference type="Pfam" id="PF00892">
    <property type="entry name" value="EamA"/>
    <property type="match status" value="2"/>
</dbReference>
<sequence length="297" mass="31516">MPASLAFKQVLVALFWGGTFIGGRVLAQAMPLSVAAFGRYLIASLLLVWVAFRMEGGLPHLNRQQVFATALLGLTGVFLYNLFFFGALAHIPAGRTALFVTLSPITVAVCSAVFFGERLGRLRWLGIVLALVGAAVIITRGDLAGTVQDISRSFGTGELSMLCAVLAWVAYTLLSRRALVSLSPIAATTYSALWGCLFLGLSAAGHIASVDWAALGWPAWAALFYMGAFGTVVAFVWYYQGIRAVGPSKTVIFTNLVPLFGVLLSALLLGEPVLWSMVVGGALSIAGVMMVNHRAGR</sequence>
<dbReference type="PANTHER" id="PTHR32322">
    <property type="entry name" value="INNER MEMBRANE TRANSPORTER"/>
    <property type="match status" value="1"/>
</dbReference>
<dbReference type="InterPro" id="IPR000620">
    <property type="entry name" value="EamA_dom"/>
</dbReference>
<name>A0ABT2FC59_9NEIS</name>
<evidence type="ECO:0000256" key="5">
    <source>
        <dbReference type="ARBA" id="ARBA00023136"/>
    </source>
</evidence>
<keyword evidence="9" id="KW-1185">Reference proteome</keyword>
<evidence type="ECO:0000313" key="9">
    <source>
        <dbReference type="Proteomes" id="UP001166947"/>
    </source>
</evidence>